<dbReference type="AlphaFoldDB" id="A0AAN0JUW9"/>
<organism evidence="3 4">
    <name type="scientific">Amphimedon queenslandica</name>
    <name type="common">Sponge</name>
    <dbReference type="NCBI Taxonomy" id="400682"/>
    <lineage>
        <taxon>Eukaryota</taxon>
        <taxon>Metazoa</taxon>
        <taxon>Porifera</taxon>
        <taxon>Demospongiae</taxon>
        <taxon>Heteroscleromorpha</taxon>
        <taxon>Haplosclerida</taxon>
        <taxon>Niphatidae</taxon>
        <taxon>Amphimedon</taxon>
    </lineage>
</organism>
<sequence length="857" mass="98785">MEERGKMSPLDGRPTLHELTWHIKVPVKWHDLGVELQLEPRSLDAIDFSKRPAEEKSCAMFQLWLLRFPKATRRDVLEALRVIKENDIAEKYEKIWKEVESEDLAENIEYSIERCCSQIEKPAENERDWAKKFHYLKEMFGRHVLPPIKESIRVDDAKRRFRKTLHSNFGCNEEFLKVHRCNLDKIDKVEDFVQFLIDLNFSSYLNYQHLKDLAGDDCAAYFSDYEMMYHDILSKVSLSHVASVFCNNPDLVPGGIIGFPTLKFELKQPKSYPTLQDWITSLHPQLPSHIATIEAGDDAESITITYTMYPPHFLSCVLSILEESEYVKVLSSKDITTHLKLCRVEGQLEFSSTDDGTGDDANTQQDQTKIKPDIKTEESKEAQSLAAMRQVEAYSVPLPSQILHPVGIKEYKCLSDPAFVQYKGLLFTTEELKEKLTDPNTTIKVQPALLSFSGLPQSGKTTAVTRFLDNYVKETILEPISRKNYRPKEHVGIANYDLIAVSSLPGEDYAVSEAAQESSFVFGILSIFKSITKAQGKLPFIDAKAIPLKCFDNFELNEHFHHMYGFLQSQESIPKSFSNECGEPVDNFLELVPDGIALVNIWDMASSNTVHHLLSALEGYLFNSYLWLFVDLHDDLEKLDENFEIPKRDGAILLKERTRLHYLLRSCWSTRDNEKKRRGVCTMFAKHRSTEPAAFYDKVNELEDKVQPVANHIGVSELLEHTIESINLDIGHRRLHEKFQRILKDKTTSDNIPISWLFLRSLFYRFKKTFVSKDDLMEMAKECRMDEDSVNKFCKFFTSFGSIIDLSLVNANYRYVIVKPVTFLKLLDKFFNLQNDASCNHGLWNRSRKSLSKKFQG</sequence>
<keyword evidence="4" id="KW-1185">Reference proteome</keyword>
<feature type="compositionally biased region" description="Polar residues" evidence="1">
    <location>
        <begin position="350"/>
        <end position="367"/>
    </location>
</feature>
<feature type="region of interest" description="Disordered" evidence="1">
    <location>
        <begin position="350"/>
        <end position="379"/>
    </location>
</feature>
<feature type="domain" description="Death" evidence="2">
    <location>
        <begin position="28"/>
        <end position="96"/>
    </location>
</feature>
<feature type="compositionally biased region" description="Basic and acidic residues" evidence="1">
    <location>
        <begin position="368"/>
        <end position="379"/>
    </location>
</feature>
<reference evidence="4" key="1">
    <citation type="journal article" date="2010" name="Nature">
        <title>The Amphimedon queenslandica genome and the evolution of animal complexity.</title>
        <authorList>
            <person name="Srivastava M."/>
            <person name="Simakov O."/>
            <person name="Chapman J."/>
            <person name="Fahey B."/>
            <person name="Gauthier M.E."/>
            <person name="Mitros T."/>
            <person name="Richards G.S."/>
            <person name="Conaco C."/>
            <person name="Dacre M."/>
            <person name="Hellsten U."/>
            <person name="Larroux C."/>
            <person name="Putnam N.H."/>
            <person name="Stanke M."/>
            <person name="Adamska M."/>
            <person name="Darling A."/>
            <person name="Degnan S.M."/>
            <person name="Oakley T.H."/>
            <person name="Plachetzki D.C."/>
            <person name="Zhai Y."/>
            <person name="Adamski M."/>
            <person name="Calcino A."/>
            <person name="Cummins S.F."/>
            <person name="Goodstein D.M."/>
            <person name="Harris C."/>
            <person name="Jackson D.J."/>
            <person name="Leys S.P."/>
            <person name="Shu S."/>
            <person name="Woodcroft B.J."/>
            <person name="Vervoort M."/>
            <person name="Kosik K.S."/>
            <person name="Manning G."/>
            <person name="Degnan B.M."/>
            <person name="Rokhsar D.S."/>
        </authorList>
    </citation>
    <scope>NUCLEOTIDE SEQUENCE [LARGE SCALE GENOMIC DNA]</scope>
</reference>
<dbReference type="InterPro" id="IPR000488">
    <property type="entry name" value="Death_dom"/>
</dbReference>
<accession>A0AAN0JUW9</accession>
<dbReference type="KEGG" id="aqu:109589015"/>
<dbReference type="InterPro" id="IPR011029">
    <property type="entry name" value="DEATH-like_dom_sf"/>
</dbReference>
<dbReference type="Gene3D" id="1.10.533.10">
    <property type="entry name" value="Death Domain, Fas"/>
    <property type="match status" value="1"/>
</dbReference>
<dbReference type="RefSeq" id="XP_019860697.1">
    <property type="nucleotide sequence ID" value="XM_020005138.1"/>
</dbReference>
<evidence type="ECO:0000313" key="4">
    <source>
        <dbReference type="Proteomes" id="UP000007879"/>
    </source>
</evidence>
<protein>
    <recommendedName>
        <fullName evidence="2">Death domain-containing protein</fullName>
    </recommendedName>
</protein>
<evidence type="ECO:0000259" key="2">
    <source>
        <dbReference type="PROSITE" id="PS50017"/>
    </source>
</evidence>
<dbReference type="GeneID" id="109589015"/>
<evidence type="ECO:0000313" key="3">
    <source>
        <dbReference type="EnsemblMetazoa" id="XP_019860697.1"/>
    </source>
</evidence>
<dbReference type="CDD" id="cd01670">
    <property type="entry name" value="Death"/>
    <property type="match status" value="1"/>
</dbReference>
<dbReference type="GO" id="GO:0007165">
    <property type="term" value="P:signal transduction"/>
    <property type="evidence" value="ECO:0007669"/>
    <property type="project" value="InterPro"/>
</dbReference>
<proteinExistence type="predicted"/>
<dbReference type="PROSITE" id="PS50017">
    <property type="entry name" value="DEATH_DOMAIN"/>
    <property type="match status" value="1"/>
</dbReference>
<dbReference type="EnsemblMetazoa" id="XM_020005138.1">
    <property type="protein sequence ID" value="XP_019860697.1"/>
    <property type="gene ID" value="LOC109589015"/>
</dbReference>
<reference evidence="3" key="2">
    <citation type="submission" date="2024-06" db="UniProtKB">
        <authorList>
            <consortium name="EnsemblMetazoa"/>
        </authorList>
    </citation>
    <scope>IDENTIFICATION</scope>
</reference>
<evidence type="ECO:0000256" key="1">
    <source>
        <dbReference type="SAM" id="MobiDB-lite"/>
    </source>
</evidence>
<name>A0AAN0JUW9_AMPQE</name>
<dbReference type="SUPFAM" id="SSF47986">
    <property type="entry name" value="DEATH domain"/>
    <property type="match status" value="1"/>
</dbReference>
<dbReference type="Pfam" id="PF00531">
    <property type="entry name" value="Death"/>
    <property type="match status" value="1"/>
</dbReference>
<dbReference type="Proteomes" id="UP000007879">
    <property type="component" value="Unassembled WGS sequence"/>
</dbReference>